<dbReference type="AlphaFoldDB" id="A0A915E8R4"/>
<dbReference type="InterPro" id="IPR019425">
    <property type="entry name" value="7TM_GPCR_serpentine_rcpt_Srt"/>
</dbReference>
<keyword evidence="1" id="KW-0812">Transmembrane</keyword>
<evidence type="ECO:0000256" key="1">
    <source>
        <dbReference type="SAM" id="Phobius"/>
    </source>
</evidence>
<dbReference type="Gene3D" id="1.20.1070.10">
    <property type="entry name" value="Rhodopsin 7-helix transmembrane proteins"/>
    <property type="match status" value="1"/>
</dbReference>
<dbReference type="WBParaSite" id="jg3561">
    <property type="protein sequence ID" value="jg3561"/>
    <property type="gene ID" value="jg3561"/>
</dbReference>
<feature type="transmembrane region" description="Helical" evidence="1">
    <location>
        <begin position="90"/>
        <end position="111"/>
    </location>
</feature>
<dbReference type="SUPFAM" id="SSF81321">
    <property type="entry name" value="Family A G protein-coupled receptor-like"/>
    <property type="match status" value="1"/>
</dbReference>
<keyword evidence="1" id="KW-1133">Transmembrane helix</keyword>
<feature type="transmembrane region" description="Helical" evidence="1">
    <location>
        <begin position="131"/>
        <end position="149"/>
    </location>
</feature>
<evidence type="ECO:0000313" key="3">
    <source>
        <dbReference type="WBParaSite" id="jg3561"/>
    </source>
</evidence>
<proteinExistence type="predicted"/>
<dbReference type="Proteomes" id="UP000887574">
    <property type="component" value="Unplaced"/>
</dbReference>
<dbReference type="PANTHER" id="PTHR23021">
    <property type="entry name" value="SERPENTINE RECEPTOR, CLASS T"/>
    <property type="match status" value="1"/>
</dbReference>
<keyword evidence="2" id="KW-1185">Reference proteome</keyword>
<protein>
    <submittedName>
        <fullName evidence="3">G-protein coupled receptors family 1 profile domain-containing protein</fullName>
    </submittedName>
</protein>
<feature type="transmembrane region" description="Helical" evidence="1">
    <location>
        <begin position="169"/>
        <end position="188"/>
    </location>
</feature>
<reference evidence="3" key="1">
    <citation type="submission" date="2022-11" db="UniProtKB">
        <authorList>
            <consortium name="WormBaseParasite"/>
        </authorList>
    </citation>
    <scope>IDENTIFICATION</scope>
</reference>
<feature type="transmembrane region" description="Helical" evidence="1">
    <location>
        <begin position="12"/>
        <end position="38"/>
    </location>
</feature>
<evidence type="ECO:0000313" key="2">
    <source>
        <dbReference type="Proteomes" id="UP000887574"/>
    </source>
</evidence>
<sequence length="288" mass="32133">MSELIADFSLSYSIFDIIVGVAMILSSILCLFLNFIIIRAVTQDIELYKLNSYKFMLGLAWADVIQSLLHSITGFCTIFQTTWYPWFNKAMGVLCTPSYVFYATTTIVLSINRLRNQGHVKKKSTVTDVKILIQAFTITSYCTVLNTMWHNYQWFLPDTKEAYMALNFMWIYNAAVNPLVYFAVNVAIRKKAGSFLKISRGNSKLVEDQIANLCLVAAKPSGHQESLEGLEPCTGPPPTGARPDGLHHAVLLAVLVVLKEAHLLAALVALHLLLTLLPSNSKKSILKI</sequence>
<keyword evidence="1" id="KW-0472">Membrane</keyword>
<accession>A0A915E8R4</accession>
<dbReference type="PANTHER" id="PTHR23021:SF82">
    <property type="entry name" value="G PROTEIN-COUPLED RECEPTOR"/>
    <property type="match status" value="1"/>
</dbReference>
<dbReference type="Pfam" id="PF10321">
    <property type="entry name" value="7TM_GPCR_Srt"/>
    <property type="match status" value="1"/>
</dbReference>
<feature type="transmembrane region" description="Helical" evidence="1">
    <location>
        <begin position="59"/>
        <end position="84"/>
    </location>
</feature>
<name>A0A915E8R4_9BILA</name>
<organism evidence="2 3">
    <name type="scientific">Ditylenchus dipsaci</name>
    <dbReference type="NCBI Taxonomy" id="166011"/>
    <lineage>
        <taxon>Eukaryota</taxon>
        <taxon>Metazoa</taxon>
        <taxon>Ecdysozoa</taxon>
        <taxon>Nematoda</taxon>
        <taxon>Chromadorea</taxon>
        <taxon>Rhabditida</taxon>
        <taxon>Tylenchina</taxon>
        <taxon>Tylenchomorpha</taxon>
        <taxon>Sphaerularioidea</taxon>
        <taxon>Anguinidae</taxon>
        <taxon>Anguininae</taxon>
        <taxon>Ditylenchus</taxon>
    </lineage>
</organism>